<evidence type="ECO:0000256" key="7">
    <source>
        <dbReference type="ARBA" id="ARBA00022737"/>
    </source>
</evidence>
<dbReference type="SMART" id="SM00255">
    <property type="entry name" value="TIR"/>
    <property type="match status" value="1"/>
</dbReference>
<dbReference type="PANTHER" id="PTHR24365">
    <property type="entry name" value="TOLL-LIKE RECEPTOR"/>
    <property type="match status" value="1"/>
</dbReference>
<dbReference type="InterPro" id="IPR032675">
    <property type="entry name" value="LRR_dom_sf"/>
</dbReference>
<dbReference type="Pfam" id="PF00560">
    <property type="entry name" value="LRR_1"/>
    <property type="match status" value="1"/>
</dbReference>
<keyword evidence="3" id="KW-0399">Innate immunity</keyword>
<dbReference type="AlphaFoldDB" id="A0A9Q1HWS6"/>
<evidence type="ECO:0000256" key="8">
    <source>
        <dbReference type="ARBA" id="ARBA00022859"/>
    </source>
</evidence>
<evidence type="ECO:0000256" key="12">
    <source>
        <dbReference type="ARBA" id="ARBA00023180"/>
    </source>
</evidence>
<keyword evidence="13" id="KW-0395">Inflammatory response</keyword>
<sequence>MTSFLLSLALLLFSTGVCWGYGMEGCATNFRNVNEIWCAKKNIQNISRIVKMIPCNATRINLSHNIISTVPTNIFQKFWRLRDLSLQRNNISSLKRSPFGGLGELNLLNLSSNYLSAIQPDAFQGLTQLRDLRLYNNRLTEFPTGFFEYLPQLVNLDLSLNMLKYFNSSQYKSSTLKNMDLSYNNISWLILSGFSGLISLTLSFNPILHPVPHPLVLPPLLAQLMLLGIAPEVLAGLSEKSKNGLEKVFFSISVKKPDISVCSLLEGMYKIKHVRIDLSGSGFPKNTSVLIGCKTPKILLLSNASLGKMDKYQLVQNSKFTSQLWLLQCRLQSISEKTFHGLPQLSSLNFQDNDDLDIQPNTFSLLKNLRKLTLNNVGIREPNPDWFKNAQNLMSLSMMNNDMTKLAVNAFSALRRLKSLNLRNNLLHAIKDQPFCNLSLLWSLDLSVNIISHIEHGSFTDLVNLKNLSLSSNRITTLNPDILYSLVKLNSLNLYDNRLHFREGDSPFIKLKSLTDLNLGYQGPITVGMGYLGSTLFKGLENLETLILSSATLITFHLNTFAPLRNLYSLYISDITMTNTNLTALFHPLVSLTELVLVKTDLDVLPDRLLPQNNTLKYLKLQGNHLHVMEKSLINNLPLLKDFDVGDNPLSCSCKNAWFKNWSFNNLEVQVPYLYDLHCENAPTLQYLWEFDDKECSYDYINFSCFLSTALLNIFILFSGLTWHKQRSSLRYLILLLQSRIRGRKKGKRNFTYDAFISYSSVDEPWVMEELMPHMEGPKGKGFRLCLHHRDFRVGAAILDNIETAIYSSRRTLCVVSRDFLRSEWCSMEFQLASLRLLCDRNDVLLLVFLEHIPDHCLSSYTRLRKMVRKNTYLLWPEDPAEQEPFWIRLQDALREDVEEEGETFGGLLVEGN</sequence>
<evidence type="ECO:0000256" key="6">
    <source>
        <dbReference type="ARBA" id="ARBA00022729"/>
    </source>
</evidence>
<evidence type="ECO:0000256" key="13">
    <source>
        <dbReference type="ARBA" id="ARBA00023198"/>
    </source>
</evidence>
<evidence type="ECO:0000256" key="1">
    <source>
        <dbReference type="ARBA" id="ARBA00004479"/>
    </source>
</evidence>
<evidence type="ECO:0000256" key="14">
    <source>
        <dbReference type="SAM" id="Phobius"/>
    </source>
</evidence>
<evidence type="ECO:0000256" key="15">
    <source>
        <dbReference type="SAM" id="SignalP"/>
    </source>
</evidence>
<keyword evidence="9 14" id="KW-1133">Transmembrane helix</keyword>
<feature type="transmembrane region" description="Helical" evidence="14">
    <location>
        <begin position="186"/>
        <end position="208"/>
    </location>
</feature>
<dbReference type="GO" id="GO:0007165">
    <property type="term" value="P:signal transduction"/>
    <property type="evidence" value="ECO:0007669"/>
    <property type="project" value="InterPro"/>
</dbReference>
<name>A0A9Q1HWS6_CONCO</name>
<evidence type="ECO:0000256" key="9">
    <source>
        <dbReference type="ARBA" id="ARBA00022989"/>
    </source>
</evidence>
<dbReference type="PROSITE" id="PS51450">
    <property type="entry name" value="LRR"/>
    <property type="match status" value="1"/>
</dbReference>
<organism evidence="17 18">
    <name type="scientific">Conger conger</name>
    <name type="common">Conger eel</name>
    <name type="synonym">Muraena conger</name>
    <dbReference type="NCBI Taxonomy" id="82655"/>
    <lineage>
        <taxon>Eukaryota</taxon>
        <taxon>Metazoa</taxon>
        <taxon>Chordata</taxon>
        <taxon>Craniata</taxon>
        <taxon>Vertebrata</taxon>
        <taxon>Euteleostomi</taxon>
        <taxon>Actinopterygii</taxon>
        <taxon>Neopterygii</taxon>
        <taxon>Teleostei</taxon>
        <taxon>Anguilliformes</taxon>
        <taxon>Congridae</taxon>
        <taxon>Conger</taxon>
    </lineage>
</organism>
<feature type="chain" id="PRO_5040269026" description="TIR domain-containing protein" evidence="15">
    <location>
        <begin position="21"/>
        <end position="913"/>
    </location>
</feature>
<keyword evidence="18" id="KW-1185">Reference proteome</keyword>
<reference evidence="17" key="1">
    <citation type="journal article" date="2023" name="Science">
        <title>Genome structures resolve the early diversification of teleost fishes.</title>
        <authorList>
            <person name="Parey E."/>
            <person name="Louis A."/>
            <person name="Montfort J."/>
            <person name="Bouchez O."/>
            <person name="Roques C."/>
            <person name="Iampietro C."/>
            <person name="Lluch J."/>
            <person name="Castinel A."/>
            <person name="Donnadieu C."/>
            <person name="Desvignes T."/>
            <person name="Floi Bucao C."/>
            <person name="Jouanno E."/>
            <person name="Wen M."/>
            <person name="Mejri S."/>
            <person name="Dirks R."/>
            <person name="Jansen H."/>
            <person name="Henkel C."/>
            <person name="Chen W.J."/>
            <person name="Zahm M."/>
            <person name="Cabau C."/>
            <person name="Klopp C."/>
            <person name="Thompson A.W."/>
            <person name="Robinson-Rechavi M."/>
            <person name="Braasch I."/>
            <person name="Lecointre G."/>
            <person name="Bobe J."/>
            <person name="Postlethwait J.H."/>
            <person name="Berthelot C."/>
            <person name="Roest Crollius H."/>
            <person name="Guiguen Y."/>
        </authorList>
    </citation>
    <scope>NUCLEOTIDE SEQUENCE</scope>
    <source>
        <strain evidence="17">Concon-B</strain>
    </source>
</reference>
<keyword evidence="11" id="KW-0675">Receptor</keyword>
<keyword evidence="6 15" id="KW-0732">Signal</keyword>
<evidence type="ECO:0000313" key="17">
    <source>
        <dbReference type="EMBL" id="KAJ8268060.1"/>
    </source>
</evidence>
<dbReference type="InterPro" id="IPR003591">
    <property type="entry name" value="Leu-rich_rpt_typical-subtyp"/>
</dbReference>
<keyword evidence="4" id="KW-0433">Leucine-rich repeat</keyword>
<dbReference type="SMART" id="SM00369">
    <property type="entry name" value="LRR_TYP"/>
    <property type="match status" value="12"/>
</dbReference>
<keyword evidence="8" id="KW-0391">Immunity</keyword>
<evidence type="ECO:0000256" key="5">
    <source>
        <dbReference type="ARBA" id="ARBA00022692"/>
    </source>
</evidence>
<comment type="similarity">
    <text evidence="2">Belongs to the Toll-like receptor family.</text>
</comment>
<dbReference type="InterPro" id="IPR001611">
    <property type="entry name" value="Leu-rich_rpt"/>
</dbReference>
<evidence type="ECO:0000259" key="16">
    <source>
        <dbReference type="PROSITE" id="PS50104"/>
    </source>
</evidence>
<keyword evidence="7" id="KW-0677">Repeat</keyword>
<keyword evidence="12" id="KW-0325">Glycoprotein</keyword>
<evidence type="ECO:0000256" key="2">
    <source>
        <dbReference type="ARBA" id="ARBA00009634"/>
    </source>
</evidence>
<protein>
    <recommendedName>
        <fullName evidence="16">TIR domain-containing protein</fullName>
    </recommendedName>
</protein>
<dbReference type="Pfam" id="PF13855">
    <property type="entry name" value="LRR_8"/>
    <property type="match status" value="3"/>
</dbReference>
<dbReference type="FunFam" id="3.40.50.10140:FF:000001">
    <property type="entry name" value="Toll-like receptor 2"/>
    <property type="match status" value="1"/>
</dbReference>
<accession>A0A9Q1HWS6</accession>
<dbReference type="InterPro" id="IPR000157">
    <property type="entry name" value="TIR_dom"/>
</dbReference>
<dbReference type="PROSITE" id="PS50104">
    <property type="entry name" value="TIR"/>
    <property type="match status" value="1"/>
</dbReference>
<dbReference type="SUPFAM" id="SSF52058">
    <property type="entry name" value="L domain-like"/>
    <property type="match status" value="2"/>
</dbReference>
<dbReference type="SUPFAM" id="SSF52200">
    <property type="entry name" value="Toll/Interleukin receptor TIR domain"/>
    <property type="match status" value="1"/>
</dbReference>
<dbReference type="Pfam" id="PF01582">
    <property type="entry name" value="TIR"/>
    <property type="match status" value="1"/>
</dbReference>
<dbReference type="Proteomes" id="UP001152803">
    <property type="component" value="Unassembled WGS sequence"/>
</dbReference>
<dbReference type="Gene3D" id="3.40.50.10140">
    <property type="entry name" value="Toll/interleukin-1 receptor homology (TIR) domain"/>
    <property type="match status" value="1"/>
</dbReference>
<dbReference type="GO" id="GO:0005886">
    <property type="term" value="C:plasma membrane"/>
    <property type="evidence" value="ECO:0007669"/>
    <property type="project" value="TreeGrafter"/>
</dbReference>
<dbReference type="EMBL" id="JAFJMO010000009">
    <property type="protein sequence ID" value="KAJ8268060.1"/>
    <property type="molecule type" value="Genomic_DNA"/>
</dbReference>
<dbReference type="Gene3D" id="3.80.10.10">
    <property type="entry name" value="Ribonuclease Inhibitor"/>
    <property type="match status" value="3"/>
</dbReference>
<proteinExistence type="inferred from homology"/>
<keyword evidence="10 14" id="KW-0472">Membrane</keyword>
<comment type="subcellular location">
    <subcellularLocation>
        <location evidence="1">Membrane</location>
        <topology evidence="1">Single-pass type I membrane protein</topology>
    </subcellularLocation>
</comment>
<feature type="domain" description="TIR" evidence="16">
    <location>
        <begin position="751"/>
        <end position="894"/>
    </location>
</feature>
<evidence type="ECO:0000256" key="4">
    <source>
        <dbReference type="ARBA" id="ARBA00022614"/>
    </source>
</evidence>
<dbReference type="PANTHER" id="PTHR24365:SF522">
    <property type="entry name" value="LOW QUALITY PROTEIN: TOLL-LIKE RECEPTOR 13-RELATED"/>
    <property type="match status" value="1"/>
</dbReference>
<dbReference type="OrthoDB" id="1081807at2759"/>
<keyword evidence="5 14" id="KW-0812">Transmembrane</keyword>
<evidence type="ECO:0000256" key="11">
    <source>
        <dbReference type="ARBA" id="ARBA00023170"/>
    </source>
</evidence>
<comment type="caution">
    <text evidence="17">The sequence shown here is derived from an EMBL/GenBank/DDBJ whole genome shotgun (WGS) entry which is preliminary data.</text>
</comment>
<dbReference type="GO" id="GO:0038023">
    <property type="term" value="F:signaling receptor activity"/>
    <property type="evidence" value="ECO:0007669"/>
    <property type="project" value="TreeGrafter"/>
</dbReference>
<dbReference type="GO" id="GO:0045087">
    <property type="term" value="P:innate immune response"/>
    <property type="evidence" value="ECO:0007669"/>
    <property type="project" value="UniProtKB-KW"/>
</dbReference>
<dbReference type="FunFam" id="3.80.10.10:FF:001164">
    <property type="entry name" value="GH01279p"/>
    <property type="match status" value="1"/>
</dbReference>
<evidence type="ECO:0000256" key="10">
    <source>
        <dbReference type="ARBA" id="ARBA00023136"/>
    </source>
</evidence>
<evidence type="ECO:0000256" key="3">
    <source>
        <dbReference type="ARBA" id="ARBA00022588"/>
    </source>
</evidence>
<dbReference type="InterPro" id="IPR035897">
    <property type="entry name" value="Toll_tir_struct_dom_sf"/>
</dbReference>
<dbReference type="GO" id="GO:0006954">
    <property type="term" value="P:inflammatory response"/>
    <property type="evidence" value="ECO:0007669"/>
    <property type="project" value="UniProtKB-KW"/>
</dbReference>
<evidence type="ECO:0000313" key="18">
    <source>
        <dbReference type="Proteomes" id="UP001152803"/>
    </source>
</evidence>
<gene>
    <name evidence="17" type="ORF">COCON_G00132320</name>
</gene>
<feature type="signal peptide" evidence="15">
    <location>
        <begin position="1"/>
        <end position="20"/>
    </location>
</feature>